<dbReference type="Pfam" id="PF00069">
    <property type="entry name" value="Pkinase"/>
    <property type="match status" value="1"/>
</dbReference>
<dbReference type="InterPro" id="IPR036274">
    <property type="entry name" value="HR1_rpt_sf"/>
</dbReference>
<dbReference type="InterPro" id="IPR017441">
    <property type="entry name" value="Protein_kinase_ATP_BS"/>
</dbReference>
<evidence type="ECO:0000259" key="16">
    <source>
        <dbReference type="PROSITE" id="PS50004"/>
    </source>
</evidence>
<keyword evidence="4" id="KW-0597">Phosphoprotein</keyword>
<dbReference type="PROSITE" id="PS00107">
    <property type="entry name" value="PROTEIN_KINASE_ATP"/>
    <property type="match status" value="1"/>
</dbReference>
<dbReference type="Gene3D" id="3.30.60.20">
    <property type="match status" value="2"/>
</dbReference>
<evidence type="ECO:0000256" key="1">
    <source>
        <dbReference type="ARBA" id="ARBA00005490"/>
    </source>
</evidence>
<sequence length="1232" mass="138234">MQASSIAGHTGDLESAISKVREKLEMERTMLEKTRHMATQVTNPNVKAHAQGMIVETEQRIAYLETEFRRLSQKRDDRNSVRSSGRNSMNDDPASPSGTGSSDRSSVSKLDLRKTSSHLSTQKISLKVHEIAYKLEVERKIRDKANSIRNLYSNDYRRGSKDKITQITDSDRILHETNDRIRLLEYSLKMYQSLYVDYAEGDDDTLNEDEQQSAVGGSASFQPAIRRPITGKLQLRIHRARNLRRAPIYTQAFRSPQQFVVVKIDGRVCGTTPIVRDSNFNYYFEVDVKRASEVELSIFERGDKDYLTGLMWIRLSEIYEDIRKKEIVAESSSGWATAEQVAKDAPPLVSHGSQSPSLASLGHQSSTGSHRPLQPPSSAGSRQVADASPGVLSEWDVESQGQIELWMNFIKDTTKRRQQSRLGRKAAVRKRKGPCTEMCGHHFYPLHTYSIMKCAICSDHIVNEIGQQCDDCQLFVHQKCVGRVVSHCHFQKGGEEALELGHRIPHRWEMSTNIGANWCCHCGNMLPIGRRALKCSECSLTCHSGCKTYVPNLCGLDMVKASAMVNEIKRAKGSAVPQPKVLTKRDTVAKKPGQTPGTASAAAMDPMGDAQVAAIQTRFEQMQPPSIAAQQQLSSVPARLSQHGASGHQRANSNEFVPIKSGSPTSPTHQQHQIPPMQQPYGGGYPQSSVQPPSYYQQQIQQAKGNYSPQPQSPLQVQQQQAGQNFAQYRPQGPGYPQQGGNVYAQGGGHQQQQQPLSLQQQRMDNIPPQQPYPPQQQPYQQPQQLPYQQQQQLPYQQQQPQQQNPYGRQSMYGAGGQGAPMRPPQPMGTPGSGPAPAPVISQDIKQQIYQAMSSPPQHQAALPPAASHQQLQPQTQLPLQLAQPVQPPRKVGINDFKFIKVLGKGNFGKVMLSEEVATSKLYAIKVLKKEFIVENDEFESTRSEKRVLLIANKERHPFLIGLHSCFQTSNHIFFVTEYISGGDLMMHVQKLGSFGERRAKFFACEILLGLAYFHKVGIIYRDLKLDNILLDKDGHVKIADYGLCKENMGYGQTTITFCGTPEFMAPEIVLEQRYGRAVDWWAFGVLIYEMILGTSPFHGEDENEIFDSILEDEILYPVRMSRDSVFICQALLEKDPSKRLGSGPNDAEDIMKHSFFTGINWDDVLNKKILPPPYIPDIRGRFDVSNFDPEFTNEKPGLTPTNTIIDTHDQKEFSDFDYVSPWVGIAEKWTR</sequence>
<dbReference type="PROSITE" id="PS50011">
    <property type="entry name" value="PROTEIN_KINASE_DOM"/>
    <property type="match status" value="1"/>
</dbReference>
<dbReference type="PROSITE" id="PS00479">
    <property type="entry name" value="ZF_DAG_PE_1"/>
    <property type="match status" value="1"/>
</dbReference>
<feature type="compositionally biased region" description="Low complexity" evidence="15">
    <location>
        <begin position="709"/>
        <end position="741"/>
    </location>
</feature>
<protein>
    <recommendedName>
        <fullName evidence="2">protein kinase C</fullName>
        <ecNumber evidence="2">2.7.11.13</ecNumber>
    </recommendedName>
</protein>
<feature type="compositionally biased region" description="Polar residues" evidence="15">
    <location>
        <begin position="351"/>
        <end position="369"/>
    </location>
</feature>
<dbReference type="Gene3D" id="2.60.40.150">
    <property type="entry name" value="C2 domain"/>
    <property type="match status" value="1"/>
</dbReference>
<evidence type="ECO:0000256" key="13">
    <source>
        <dbReference type="ARBA" id="ARBA00047470"/>
    </source>
</evidence>
<dbReference type="SMART" id="SM00239">
    <property type="entry name" value="C2"/>
    <property type="match status" value="1"/>
</dbReference>
<feature type="compositionally biased region" description="Polar residues" evidence="15">
    <location>
        <begin position="624"/>
        <end position="635"/>
    </location>
</feature>
<evidence type="ECO:0000256" key="3">
    <source>
        <dbReference type="ARBA" id="ARBA00022527"/>
    </source>
</evidence>
<evidence type="ECO:0000256" key="2">
    <source>
        <dbReference type="ARBA" id="ARBA00012429"/>
    </source>
</evidence>
<dbReference type="Proteomes" id="UP001140011">
    <property type="component" value="Unassembled WGS sequence"/>
</dbReference>
<feature type="compositionally biased region" description="Low complexity" evidence="15">
    <location>
        <begin position="95"/>
        <end position="108"/>
    </location>
</feature>
<feature type="region of interest" description="Disordered" evidence="15">
    <location>
        <begin position="585"/>
        <end position="606"/>
    </location>
</feature>
<feature type="compositionally biased region" description="Low complexity" evidence="15">
    <location>
        <begin position="667"/>
        <end position="702"/>
    </location>
</feature>
<dbReference type="InterPro" id="IPR000008">
    <property type="entry name" value="C2_dom"/>
</dbReference>
<feature type="domain" description="Phorbol-ester/DAG-type" evidence="18">
    <location>
        <begin position="505"/>
        <end position="554"/>
    </location>
</feature>
<dbReference type="SUPFAM" id="SSF49562">
    <property type="entry name" value="C2 domain (Calcium/lipid-binding domain, CaLB)"/>
    <property type="match status" value="1"/>
</dbReference>
<gene>
    <name evidence="20" type="primary">PKC1</name>
    <name evidence="20" type="ORF">GGI19_000235</name>
</gene>
<feature type="domain" description="Phorbol-ester/DAG-type" evidence="18">
    <location>
        <begin position="440"/>
        <end position="488"/>
    </location>
</feature>
<feature type="compositionally biased region" description="Low complexity" evidence="15">
    <location>
        <begin position="751"/>
        <end position="762"/>
    </location>
</feature>
<evidence type="ECO:0000259" key="18">
    <source>
        <dbReference type="PROSITE" id="PS50081"/>
    </source>
</evidence>
<dbReference type="InterPro" id="IPR046349">
    <property type="entry name" value="C1-like_sf"/>
</dbReference>
<dbReference type="EMBL" id="JANBUH010000005">
    <property type="protein sequence ID" value="KAJ2757185.1"/>
    <property type="molecule type" value="Genomic_DNA"/>
</dbReference>
<dbReference type="AlphaFoldDB" id="A0A9W8LEC9"/>
<dbReference type="Pfam" id="PF00168">
    <property type="entry name" value="C2"/>
    <property type="match status" value="1"/>
</dbReference>
<comment type="catalytic activity">
    <reaction evidence="12">
        <text>L-threonyl-[protein] + ATP = O-phospho-L-threonyl-[protein] + ADP + H(+)</text>
        <dbReference type="Rhea" id="RHEA:46608"/>
        <dbReference type="Rhea" id="RHEA-COMP:11060"/>
        <dbReference type="Rhea" id="RHEA-COMP:11605"/>
        <dbReference type="ChEBI" id="CHEBI:15378"/>
        <dbReference type="ChEBI" id="CHEBI:30013"/>
        <dbReference type="ChEBI" id="CHEBI:30616"/>
        <dbReference type="ChEBI" id="CHEBI:61977"/>
        <dbReference type="ChEBI" id="CHEBI:456216"/>
        <dbReference type="EC" id="2.7.11.13"/>
    </reaction>
</comment>
<keyword evidence="7 14" id="KW-0547">Nucleotide-binding</keyword>
<evidence type="ECO:0000256" key="14">
    <source>
        <dbReference type="PROSITE-ProRule" id="PRU10141"/>
    </source>
</evidence>
<dbReference type="CDD" id="cd05570">
    <property type="entry name" value="STKc_PKC"/>
    <property type="match status" value="1"/>
</dbReference>
<keyword evidence="8" id="KW-0863">Zinc-finger</keyword>
<dbReference type="GO" id="GO:0004697">
    <property type="term" value="F:diacylglycerol-dependent serine/threonine kinase activity"/>
    <property type="evidence" value="ECO:0007669"/>
    <property type="project" value="UniProtKB-EC"/>
</dbReference>
<evidence type="ECO:0000313" key="21">
    <source>
        <dbReference type="Proteomes" id="UP001140011"/>
    </source>
</evidence>
<dbReference type="CDD" id="cd20822">
    <property type="entry name" value="C1_ScPKC1-like_rpt1"/>
    <property type="match status" value="1"/>
</dbReference>
<dbReference type="SUPFAM" id="SSF56112">
    <property type="entry name" value="Protein kinase-like (PK-like)"/>
    <property type="match status" value="1"/>
</dbReference>
<keyword evidence="11 14" id="KW-0067">ATP-binding</keyword>
<dbReference type="Gene3D" id="3.30.200.20">
    <property type="entry name" value="Phosphorylase Kinase, domain 1"/>
    <property type="match status" value="1"/>
</dbReference>
<feature type="compositionally biased region" description="Pro residues" evidence="15">
    <location>
        <begin position="822"/>
        <end position="838"/>
    </location>
</feature>
<keyword evidence="9 20" id="KW-0418">Kinase</keyword>
<feature type="domain" description="Protein kinase" evidence="17">
    <location>
        <begin position="897"/>
        <end position="1157"/>
    </location>
</feature>
<dbReference type="InterPro" id="IPR017892">
    <property type="entry name" value="Pkinase_C"/>
</dbReference>
<dbReference type="GO" id="GO:0005524">
    <property type="term" value="F:ATP binding"/>
    <property type="evidence" value="ECO:0007669"/>
    <property type="project" value="UniProtKB-UniRule"/>
</dbReference>
<feature type="domain" description="AGC-kinase C-terminal" evidence="19">
    <location>
        <begin position="1158"/>
        <end position="1229"/>
    </location>
</feature>
<dbReference type="InterPro" id="IPR000719">
    <property type="entry name" value="Prot_kinase_dom"/>
</dbReference>
<dbReference type="SMART" id="SM00133">
    <property type="entry name" value="S_TK_X"/>
    <property type="match status" value="1"/>
</dbReference>
<dbReference type="GO" id="GO:0008270">
    <property type="term" value="F:zinc ion binding"/>
    <property type="evidence" value="ECO:0007669"/>
    <property type="project" value="UniProtKB-KW"/>
</dbReference>
<dbReference type="PROSITE" id="PS51285">
    <property type="entry name" value="AGC_KINASE_CTER"/>
    <property type="match status" value="1"/>
</dbReference>
<evidence type="ECO:0000256" key="8">
    <source>
        <dbReference type="ARBA" id="ARBA00022771"/>
    </source>
</evidence>
<evidence type="ECO:0000259" key="17">
    <source>
        <dbReference type="PROSITE" id="PS50011"/>
    </source>
</evidence>
<evidence type="ECO:0000256" key="10">
    <source>
        <dbReference type="ARBA" id="ARBA00022833"/>
    </source>
</evidence>
<dbReference type="PROSITE" id="PS50081">
    <property type="entry name" value="ZF_DAG_PE_2"/>
    <property type="match status" value="2"/>
</dbReference>
<evidence type="ECO:0000256" key="4">
    <source>
        <dbReference type="ARBA" id="ARBA00022553"/>
    </source>
</evidence>
<dbReference type="CDD" id="cd20823">
    <property type="entry name" value="C1_ScPKC1-like_rpt2"/>
    <property type="match status" value="1"/>
</dbReference>
<evidence type="ECO:0000256" key="7">
    <source>
        <dbReference type="ARBA" id="ARBA00022741"/>
    </source>
</evidence>
<keyword evidence="10" id="KW-0862">Zinc</keyword>
<name>A0A9W8LEC9_9FUNG</name>
<feature type="region of interest" description="Disordered" evidence="15">
    <location>
        <begin position="340"/>
        <end position="385"/>
    </location>
</feature>
<comment type="similarity">
    <text evidence="1">Belongs to the protein kinase superfamily. AGC Ser/Thr protein kinase family. PKC subfamily.</text>
</comment>
<dbReference type="SUPFAM" id="SSF46585">
    <property type="entry name" value="HR1 repeat"/>
    <property type="match status" value="1"/>
</dbReference>
<dbReference type="InterPro" id="IPR011072">
    <property type="entry name" value="HR1_rho-bd"/>
</dbReference>
<feature type="compositionally biased region" description="Polar residues" evidence="15">
    <location>
        <begin position="81"/>
        <end position="90"/>
    </location>
</feature>
<dbReference type="FunFam" id="1.10.510.10:FF:000210">
    <property type="entry name" value="Non-specific serine/threonine protein kinase"/>
    <property type="match status" value="1"/>
</dbReference>
<dbReference type="PROSITE" id="PS00108">
    <property type="entry name" value="PROTEIN_KINASE_ST"/>
    <property type="match status" value="1"/>
</dbReference>
<feature type="region of interest" description="Disordered" evidence="15">
    <location>
        <begin position="854"/>
        <end position="876"/>
    </location>
</feature>
<evidence type="ECO:0000256" key="5">
    <source>
        <dbReference type="ARBA" id="ARBA00022679"/>
    </source>
</evidence>
<feature type="compositionally biased region" description="Low complexity" evidence="15">
    <location>
        <begin position="855"/>
        <end position="876"/>
    </location>
</feature>
<dbReference type="PROSITE" id="PS50004">
    <property type="entry name" value="C2"/>
    <property type="match status" value="1"/>
</dbReference>
<dbReference type="FunFam" id="3.30.200.20:FF:000103">
    <property type="entry name" value="Protein kinase C"/>
    <property type="match status" value="1"/>
</dbReference>
<dbReference type="SMART" id="SM00220">
    <property type="entry name" value="S_TKc"/>
    <property type="match status" value="1"/>
</dbReference>
<reference evidence="20" key="1">
    <citation type="submission" date="2022-07" db="EMBL/GenBank/DDBJ databases">
        <title>Phylogenomic reconstructions and comparative analyses of Kickxellomycotina fungi.</title>
        <authorList>
            <person name="Reynolds N.K."/>
            <person name="Stajich J.E."/>
            <person name="Barry K."/>
            <person name="Grigoriev I.V."/>
            <person name="Crous P."/>
            <person name="Smith M.E."/>
        </authorList>
    </citation>
    <scope>NUCLEOTIDE SEQUENCE</scope>
    <source>
        <strain evidence="20">BCRC 34297</strain>
    </source>
</reference>
<feature type="domain" description="C2" evidence="16">
    <location>
        <begin position="211"/>
        <end position="329"/>
    </location>
</feature>
<dbReference type="InterPro" id="IPR000961">
    <property type="entry name" value="AGC-kinase_C"/>
</dbReference>
<dbReference type="SMART" id="SM00742">
    <property type="entry name" value="Hr1"/>
    <property type="match status" value="2"/>
</dbReference>
<evidence type="ECO:0000313" key="20">
    <source>
        <dbReference type="EMBL" id="KAJ2757185.1"/>
    </source>
</evidence>
<feature type="binding site" evidence="14">
    <location>
        <position position="926"/>
    </location>
    <ligand>
        <name>ATP</name>
        <dbReference type="ChEBI" id="CHEBI:30616"/>
    </ligand>
</feature>
<evidence type="ECO:0000256" key="9">
    <source>
        <dbReference type="ARBA" id="ARBA00022777"/>
    </source>
</evidence>
<comment type="caution">
    <text evidence="20">The sequence shown here is derived from an EMBL/GenBank/DDBJ whole genome shotgun (WGS) entry which is preliminary data.</text>
</comment>
<dbReference type="PANTHER" id="PTHR24351">
    <property type="entry name" value="RIBOSOMAL PROTEIN S6 KINASE"/>
    <property type="match status" value="1"/>
</dbReference>
<dbReference type="InterPro" id="IPR011009">
    <property type="entry name" value="Kinase-like_dom_sf"/>
</dbReference>
<dbReference type="EC" id="2.7.11.13" evidence="2"/>
<evidence type="ECO:0000256" key="12">
    <source>
        <dbReference type="ARBA" id="ARBA00047272"/>
    </source>
</evidence>
<keyword evidence="5 20" id="KW-0808">Transferase</keyword>
<evidence type="ECO:0000256" key="15">
    <source>
        <dbReference type="SAM" id="MobiDB-lite"/>
    </source>
</evidence>
<proteinExistence type="inferred from homology"/>
<accession>A0A9W8LEC9</accession>
<organism evidence="20 21">
    <name type="scientific">Coemansia pectinata</name>
    <dbReference type="NCBI Taxonomy" id="1052879"/>
    <lineage>
        <taxon>Eukaryota</taxon>
        <taxon>Fungi</taxon>
        <taxon>Fungi incertae sedis</taxon>
        <taxon>Zoopagomycota</taxon>
        <taxon>Kickxellomycotina</taxon>
        <taxon>Kickxellomycetes</taxon>
        <taxon>Kickxellales</taxon>
        <taxon>Kickxellaceae</taxon>
        <taxon>Coemansia</taxon>
    </lineage>
</organism>
<keyword evidence="3" id="KW-0723">Serine/threonine-protein kinase</keyword>
<feature type="region of interest" description="Disordered" evidence="15">
    <location>
        <begin position="624"/>
        <end position="840"/>
    </location>
</feature>
<feature type="compositionally biased region" description="Low complexity" evidence="15">
    <location>
        <begin position="778"/>
        <end position="804"/>
    </location>
</feature>
<keyword evidence="6" id="KW-0479">Metal-binding</keyword>
<dbReference type="InterPro" id="IPR002219">
    <property type="entry name" value="PKC_DAG/PE"/>
</dbReference>
<dbReference type="SUPFAM" id="SSF57889">
    <property type="entry name" value="Cysteine-rich domain"/>
    <property type="match status" value="2"/>
</dbReference>
<keyword evidence="21" id="KW-1185">Reference proteome</keyword>
<dbReference type="Pfam" id="PF00130">
    <property type="entry name" value="C1_1"/>
    <property type="match status" value="2"/>
</dbReference>
<evidence type="ECO:0000256" key="11">
    <source>
        <dbReference type="ARBA" id="ARBA00022840"/>
    </source>
</evidence>
<dbReference type="Gene3D" id="1.10.510.10">
    <property type="entry name" value="Transferase(Phosphotransferase) domain 1"/>
    <property type="match status" value="1"/>
</dbReference>
<feature type="region of interest" description="Disordered" evidence="15">
    <location>
        <begin position="72"/>
        <end position="114"/>
    </location>
</feature>
<dbReference type="Pfam" id="PF00433">
    <property type="entry name" value="Pkinase_C"/>
    <property type="match status" value="1"/>
</dbReference>
<dbReference type="InterPro" id="IPR035892">
    <property type="entry name" value="C2_domain_sf"/>
</dbReference>
<dbReference type="InterPro" id="IPR008271">
    <property type="entry name" value="Ser/Thr_kinase_AS"/>
</dbReference>
<comment type="catalytic activity">
    <reaction evidence="13">
        <text>L-seryl-[protein] + ATP = O-phospho-L-seryl-[protein] + ADP + H(+)</text>
        <dbReference type="Rhea" id="RHEA:17989"/>
        <dbReference type="Rhea" id="RHEA-COMP:9863"/>
        <dbReference type="Rhea" id="RHEA-COMP:11604"/>
        <dbReference type="ChEBI" id="CHEBI:15378"/>
        <dbReference type="ChEBI" id="CHEBI:29999"/>
        <dbReference type="ChEBI" id="CHEBI:30616"/>
        <dbReference type="ChEBI" id="CHEBI:83421"/>
        <dbReference type="ChEBI" id="CHEBI:456216"/>
        <dbReference type="EC" id="2.7.11.13"/>
    </reaction>
</comment>
<evidence type="ECO:0000259" key="19">
    <source>
        <dbReference type="PROSITE" id="PS51285"/>
    </source>
</evidence>
<evidence type="ECO:0000256" key="6">
    <source>
        <dbReference type="ARBA" id="ARBA00022723"/>
    </source>
</evidence>
<dbReference type="GO" id="GO:0007165">
    <property type="term" value="P:signal transduction"/>
    <property type="evidence" value="ECO:0007669"/>
    <property type="project" value="InterPro"/>
</dbReference>
<dbReference type="SMART" id="SM00109">
    <property type="entry name" value="C1"/>
    <property type="match status" value="2"/>
</dbReference>
<dbReference type="OrthoDB" id="63267at2759"/>